<dbReference type="Gene3D" id="3.40.50.180">
    <property type="entry name" value="Methylesterase CheB, C-terminal domain"/>
    <property type="match status" value="1"/>
</dbReference>
<feature type="active site" evidence="4">
    <location>
        <position position="7"/>
    </location>
</feature>
<dbReference type="GO" id="GO:0006935">
    <property type="term" value="P:chemotaxis"/>
    <property type="evidence" value="ECO:0007669"/>
    <property type="project" value="UniProtKB-UniRule"/>
</dbReference>
<evidence type="ECO:0000256" key="1">
    <source>
        <dbReference type="ARBA" id="ARBA00022801"/>
    </source>
</evidence>
<evidence type="ECO:0000256" key="4">
    <source>
        <dbReference type="PROSITE-ProRule" id="PRU00050"/>
    </source>
</evidence>
<reference evidence="7" key="1">
    <citation type="submission" date="2016-11" db="EMBL/GenBank/DDBJ databases">
        <authorList>
            <person name="Jaros S."/>
            <person name="Januszkiewicz K."/>
            <person name="Wedrychowicz H."/>
        </authorList>
    </citation>
    <scope>NUCLEOTIDE SEQUENCE [LARGE SCALE GENOMIC DNA]</scope>
    <source>
        <strain evidence="7">DSM 19729</strain>
    </source>
</reference>
<dbReference type="Proteomes" id="UP000184384">
    <property type="component" value="Unassembled WGS sequence"/>
</dbReference>
<evidence type="ECO:0000313" key="7">
    <source>
        <dbReference type="EMBL" id="SHG38298.1"/>
    </source>
</evidence>
<dbReference type="InterPro" id="IPR000673">
    <property type="entry name" value="Sig_transdc_resp-reg_Me-estase"/>
</dbReference>
<evidence type="ECO:0000313" key="6">
    <source>
        <dbReference type="EMBL" id="PRZ28324.1"/>
    </source>
</evidence>
<organism evidence="7 8">
    <name type="scientific">Flavobacterium granuli</name>
    <dbReference type="NCBI Taxonomy" id="280093"/>
    <lineage>
        <taxon>Bacteria</taxon>
        <taxon>Pseudomonadati</taxon>
        <taxon>Bacteroidota</taxon>
        <taxon>Flavobacteriia</taxon>
        <taxon>Flavobacteriales</taxon>
        <taxon>Flavobacteriaceae</taxon>
        <taxon>Flavobacterium</taxon>
    </lineage>
</organism>
<dbReference type="AlphaFoldDB" id="A0A1M5JCM9"/>
<reference evidence="6 9" key="3">
    <citation type="submission" date="2018-03" db="EMBL/GenBank/DDBJ databases">
        <title>Genomic Encyclopedia of Archaeal and Bacterial Type Strains, Phase II (KMG-II): from individual species to whole genera.</title>
        <authorList>
            <person name="Goeker M."/>
        </authorList>
    </citation>
    <scope>NUCLEOTIDE SEQUENCE [LARGE SCALE GENOMIC DNA]</scope>
    <source>
        <strain evidence="6 9">DSM 17797</strain>
    </source>
</reference>
<dbReference type="EC" id="3.1.1.61" evidence="2"/>
<dbReference type="EMBL" id="PVUB01000001">
    <property type="protein sequence ID" value="PRZ28324.1"/>
    <property type="molecule type" value="Genomic_DNA"/>
</dbReference>
<dbReference type="GO" id="GO:0000156">
    <property type="term" value="F:phosphorelay response regulator activity"/>
    <property type="evidence" value="ECO:0007669"/>
    <property type="project" value="InterPro"/>
</dbReference>
<feature type="active site" evidence="4">
    <location>
        <position position="34"/>
    </location>
</feature>
<comment type="catalytic activity">
    <reaction evidence="3">
        <text>[protein]-L-glutamate 5-O-methyl ester + H2O = L-glutamyl-[protein] + methanol + H(+)</text>
        <dbReference type="Rhea" id="RHEA:23236"/>
        <dbReference type="Rhea" id="RHEA-COMP:10208"/>
        <dbReference type="Rhea" id="RHEA-COMP:10311"/>
        <dbReference type="ChEBI" id="CHEBI:15377"/>
        <dbReference type="ChEBI" id="CHEBI:15378"/>
        <dbReference type="ChEBI" id="CHEBI:17790"/>
        <dbReference type="ChEBI" id="CHEBI:29973"/>
        <dbReference type="ChEBI" id="CHEBI:82795"/>
        <dbReference type="EC" id="3.1.1.61"/>
    </reaction>
</comment>
<accession>A0A1M5JCM9</accession>
<sequence length="183" mass="20551">MIIIGGSAGSFNTILSILNGLDKNFSVPIVIVLHRLKNYESSFEDILRHHTHYIVKEVEDKEIIKNGIVYTAPSNYHLLLEENNTFSLDVSELVNYSRPSIDVTFESASAILKEKCCGILLSGANNDGAKGLKRIAENNGTTIIQDCQEAEYKNMPNAAKLIYKYHQELNTKNIINKLNNEYC</sequence>
<dbReference type="SUPFAM" id="SSF52738">
    <property type="entry name" value="Methylesterase CheB, C-terminal domain"/>
    <property type="match status" value="1"/>
</dbReference>
<name>A0A1M5JCM9_9FLAO</name>
<gene>
    <name evidence="6" type="ORF">BC624_101620</name>
    <name evidence="7" type="ORF">SAMN05443373_101620</name>
</gene>
<dbReference type="Pfam" id="PF01339">
    <property type="entry name" value="CheB_methylest"/>
    <property type="match status" value="1"/>
</dbReference>
<evidence type="ECO:0000259" key="5">
    <source>
        <dbReference type="PROSITE" id="PS50122"/>
    </source>
</evidence>
<dbReference type="Proteomes" id="UP000237771">
    <property type="component" value="Unassembled WGS sequence"/>
</dbReference>
<keyword evidence="1 4" id="KW-0378">Hydrolase</keyword>
<evidence type="ECO:0000313" key="8">
    <source>
        <dbReference type="Proteomes" id="UP000184384"/>
    </source>
</evidence>
<feature type="active site" evidence="4">
    <location>
        <position position="127"/>
    </location>
</feature>
<dbReference type="PANTHER" id="PTHR42872:SF3">
    <property type="entry name" value="PROTEIN-GLUTAMATE METHYLESTERASE_PROTEIN-GLUTAMINE GLUTAMINASE 1"/>
    <property type="match status" value="1"/>
</dbReference>
<evidence type="ECO:0000313" key="9">
    <source>
        <dbReference type="Proteomes" id="UP000237771"/>
    </source>
</evidence>
<dbReference type="InterPro" id="IPR035909">
    <property type="entry name" value="CheB_C"/>
</dbReference>
<dbReference type="PROSITE" id="PS50122">
    <property type="entry name" value="CHEB"/>
    <property type="match status" value="1"/>
</dbReference>
<protein>
    <recommendedName>
        <fullName evidence="2">protein-glutamate methylesterase</fullName>
        <ecNumber evidence="2">3.1.1.61</ecNumber>
    </recommendedName>
</protein>
<feature type="domain" description="CheB-type methylesterase" evidence="5">
    <location>
        <begin position="1"/>
        <end position="174"/>
    </location>
</feature>
<proteinExistence type="predicted"/>
<dbReference type="GO" id="GO:0008984">
    <property type="term" value="F:protein-glutamate methylesterase activity"/>
    <property type="evidence" value="ECO:0007669"/>
    <property type="project" value="UniProtKB-EC"/>
</dbReference>
<evidence type="ECO:0000256" key="3">
    <source>
        <dbReference type="ARBA" id="ARBA00048267"/>
    </source>
</evidence>
<dbReference type="GO" id="GO:0005737">
    <property type="term" value="C:cytoplasm"/>
    <property type="evidence" value="ECO:0007669"/>
    <property type="project" value="InterPro"/>
</dbReference>
<keyword evidence="9" id="KW-1185">Reference proteome</keyword>
<keyword evidence="4" id="KW-0145">Chemotaxis</keyword>
<reference evidence="8" key="2">
    <citation type="submission" date="2016-11" db="EMBL/GenBank/DDBJ databases">
        <authorList>
            <person name="Varghese N."/>
            <person name="Submissions S."/>
        </authorList>
    </citation>
    <scope>NUCLEOTIDE SEQUENCE [LARGE SCALE GENOMIC DNA]</scope>
    <source>
        <strain evidence="8">DSM 19729</strain>
    </source>
</reference>
<dbReference type="STRING" id="280093.SAMN05443373_101620"/>
<dbReference type="EMBL" id="FQWO01000001">
    <property type="protein sequence ID" value="SHG38298.1"/>
    <property type="molecule type" value="Genomic_DNA"/>
</dbReference>
<evidence type="ECO:0000256" key="2">
    <source>
        <dbReference type="ARBA" id="ARBA00039140"/>
    </source>
</evidence>
<dbReference type="PANTHER" id="PTHR42872">
    <property type="entry name" value="PROTEIN-GLUTAMATE METHYLESTERASE/PROTEIN-GLUTAMINE GLUTAMINASE"/>
    <property type="match status" value="1"/>
</dbReference>
<dbReference type="CDD" id="cd16433">
    <property type="entry name" value="CheB"/>
    <property type="match status" value="1"/>
</dbReference>